<dbReference type="PANTHER" id="PTHR33119:SF1">
    <property type="entry name" value="FE2OG DIOXYGENASE DOMAIN-CONTAINING PROTEIN"/>
    <property type="match status" value="1"/>
</dbReference>
<name>A0A7C8V8Y9_ORBOL</name>
<sequence>MYPHPLDSDWNPDLIKYPKYHHRAFIISALNKPDWTTQAADKSIVARWFREAQERDNKYSVFRVLHYRTWNESDIKYAWQELSNCRKYVEFLRSEGCKVEPDIRGIWKADGMIGEELRGEFVEGLLTFWCSERWELVLNKQITATSALERIQKNRITTSDKFGGLDSPYPDYEHRNVVQLINPSLWPVIYRKTRNIADAEPIELPVELLRTRGTKSLWQRYSNEFCCLPTEFEVSADGKQTKVLSYINNLPQADEQKLGLRRILGEVFTCFVPLFNHVLADLSRPQPKGAPAMELLEFIPTAEYLQKWKEALDRFEHGEDSNPDIFDYMEEHCMNHVQCREKKKKCKKVCHVERLDRWDIWTPPPMPEMLRLEGRKLKVFVEVSKINLSPETDLEYRQGDWRTSARLNERIVATGVYCIEQENITEVQVEFKMSFLHNLSGIPIKEHRAIAFPNVLEYRTQPFKLIDRHRPGHLKMLKFYLCDPTDPYEIPTTTTVAPQQEEELKLWLVDQLRQGKMGRLPEELFEQIVEEIVQVMEPGVTAQAAEKYSSRAQFSKIDNIPCHDLF</sequence>
<dbReference type="Proteomes" id="UP000483672">
    <property type="component" value="Unassembled WGS sequence"/>
</dbReference>
<dbReference type="PANTHER" id="PTHR33119">
    <property type="entry name" value="IFI3P"/>
    <property type="match status" value="1"/>
</dbReference>
<dbReference type="Proteomes" id="UP000614610">
    <property type="component" value="Unassembled WGS sequence"/>
</dbReference>
<evidence type="ECO:0000259" key="1">
    <source>
        <dbReference type="Pfam" id="PF14033"/>
    </source>
</evidence>
<dbReference type="AlphaFoldDB" id="A0A7C8V8Y9"/>
<feature type="domain" description="DUF4246" evidence="1">
    <location>
        <begin position="438"/>
        <end position="502"/>
    </location>
</feature>
<dbReference type="InterPro" id="IPR049192">
    <property type="entry name" value="DUF4246_C"/>
</dbReference>
<evidence type="ECO:0000313" key="2">
    <source>
        <dbReference type="EMBL" id="KAF3210817.1"/>
    </source>
</evidence>
<reference evidence="3 4" key="1">
    <citation type="submission" date="2019-06" db="EMBL/GenBank/DDBJ databases">
        <authorList>
            <person name="Palmer J.M."/>
        </authorList>
    </citation>
    <scope>NUCLEOTIDE SEQUENCE [LARGE SCALE GENOMIC DNA]</scope>
    <source>
        <strain evidence="3 4">TWF191</strain>
        <strain evidence="2">TWF679</strain>
    </source>
</reference>
<protein>
    <recommendedName>
        <fullName evidence="1">DUF4246 domain-containing protein</fullName>
    </recommendedName>
</protein>
<accession>A0A7C8V8Y9</accession>
<proteinExistence type="predicted"/>
<comment type="caution">
    <text evidence="3">The sequence shown here is derived from an EMBL/GenBank/DDBJ whole genome shotgun (WGS) entry which is preliminary data.</text>
</comment>
<dbReference type="OrthoDB" id="415532at2759"/>
<evidence type="ECO:0000313" key="4">
    <source>
        <dbReference type="Proteomes" id="UP000483672"/>
    </source>
</evidence>
<dbReference type="InterPro" id="IPR025340">
    <property type="entry name" value="DUF4246"/>
</dbReference>
<organism evidence="3 4">
    <name type="scientific">Orbilia oligospora</name>
    <name type="common">Nematode-trapping fungus</name>
    <name type="synonym">Arthrobotrys oligospora</name>
    <dbReference type="NCBI Taxonomy" id="2813651"/>
    <lineage>
        <taxon>Eukaryota</taxon>
        <taxon>Fungi</taxon>
        <taxon>Dikarya</taxon>
        <taxon>Ascomycota</taxon>
        <taxon>Pezizomycotina</taxon>
        <taxon>Orbiliomycetes</taxon>
        <taxon>Orbiliales</taxon>
        <taxon>Orbiliaceae</taxon>
        <taxon>Orbilia</taxon>
    </lineage>
</organism>
<gene>
    <name evidence="3" type="ORF">TWF191_003354</name>
    <name evidence="2" type="ORF">TWF679_006604</name>
</gene>
<evidence type="ECO:0000313" key="3">
    <source>
        <dbReference type="EMBL" id="KAF3227832.1"/>
    </source>
</evidence>
<dbReference type="Pfam" id="PF14033">
    <property type="entry name" value="DUF4246"/>
    <property type="match status" value="2"/>
</dbReference>
<dbReference type="EMBL" id="WIWT01000036">
    <property type="protein sequence ID" value="KAF3210817.1"/>
    <property type="molecule type" value="Genomic_DNA"/>
</dbReference>
<dbReference type="EMBL" id="WIPF01000018">
    <property type="protein sequence ID" value="KAF3227832.1"/>
    <property type="molecule type" value="Genomic_DNA"/>
</dbReference>
<feature type="domain" description="DUF4246" evidence="1">
    <location>
        <begin position="174"/>
        <end position="434"/>
    </location>
</feature>